<dbReference type="Gene3D" id="1.10.10.10">
    <property type="entry name" value="Winged helix-like DNA-binding domain superfamily/Winged helix DNA-binding domain"/>
    <property type="match status" value="1"/>
</dbReference>
<dbReference type="HOGENOM" id="CLU_036604_13_4_11"/>
<dbReference type="KEGG" id="bcv:Bcav_2815"/>
<dbReference type="Proteomes" id="UP000007962">
    <property type="component" value="Chromosome"/>
</dbReference>
<comment type="similarity">
    <text evidence="1">Belongs to the ROK (NagC/XylR) family.</text>
</comment>
<dbReference type="InterPro" id="IPR043129">
    <property type="entry name" value="ATPase_NBD"/>
</dbReference>
<dbReference type="STRING" id="471853.Bcav_2815"/>
<sequence>MPPIQPTPSAHRATGWVEPEGTAHAVALEVLLAGPLSRAELARRMNLSQASLSRLTKPLLAGGLLVEAGADPGPGRVGRPGRPLDVVPDSHHFVGVKITGTDVHGVLTTLRCEEVARADAPLAGHDVADVVATVASVVARLAEHAPAVTGLGLSVGGRVRDGRVVQDAMFLEWDEVHLADELERATGFPAVVGNDLAALAQAELWFGAGRGWDTFAVLTIGAGVGFGLVAERRVITSDDAGVGLVGHIPLEPGGPQCPLGHRGCASAMLATSSVVAQASVGLGRLVTYEDVLRLAADGDPVARSVVRGSAAALGRLAALAANLTFASTIVLAGEGVGLMAVAGDVARAELDAHRHPAASPVELLVRDADFSEWARGAAAVAIQSYVLSR</sequence>
<dbReference type="PANTHER" id="PTHR18964:SF149">
    <property type="entry name" value="BIFUNCTIONAL UDP-N-ACETYLGLUCOSAMINE 2-EPIMERASE_N-ACETYLMANNOSAMINE KINASE"/>
    <property type="match status" value="1"/>
</dbReference>
<evidence type="ECO:0000256" key="1">
    <source>
        <dbReference type="ARBA" id="ARBA00006479"/>
    </source>
</evidence>
<feature type="domain" description="HTH marR-type" evidence="2">
    <location>
        <begin position="24"/>
        <end position="76"/>
    </location>
</feature>
<reference evidence="3 4" key="1">
    <citation type="journal article" date="2009" name="Stand. Genomic Sci.">
        <title>Complete genome sequence of Beutenbergia cavernae type strain (HKI 0122).</title>
        <authorList>
            <person name="Land M."/>
            <person name="Pukall R."/>
            <person name="Abt B."/>
            <person name="Goker M."/>
            <person name="Rohde M."/>
            <person name="Glavina Del Rio T."/>
            <person name="Tice H."/>
            <person name="Copeland A."/>
            <person name="Cheng J.F."/>
            <person name="Lucas S."/>
            <person name="Chen F."/>
            <person name="Nolan M."/>
            <person name="Bruce D."/>
            <person name="Goodwin L."/>
            <person name="Pitluck S."/>
            <person name="Ivanova N."/>
            <person name="Mavromatis K."/>
            <person name="Ovchinnikova G."/>
            <person name="Pati A."/>
            <person name="Chen A."/>
            <person name="Palaniappan K."/>
            <person name="Hauser L."/>
            <person name="Chang Y.J."/>
            <person name="Jefferies C.C."/>
            <person name="Saunders E."/>
            <person name="Brettin T."/>
            <person name="Detter J.C."/>
            <person name="Han C."/>
            <person name="Chain P."/>
            <person name="Bristow J."/>
            <person name="Eisen J.A."/>
            <person name="Markowitz V."/>
            <person name="Hugenholtz P."/>
            <person name="Kyrpides N.C."/>
            <person name="Klenk H.P."/>
            <person name="Lapidus A."/>
        </authorList>
    </citation>
    <scope>NUCLEOTIDE SEQUENCE [LARGE SCALE GENOMIC DNA]</scope>
    <source>
        <strain evidence="4">ATCC BAA-8 / DSM 12333 / NBRC 16432</strain>
    </source>
</reference>
<dbReference type="InterPro" id="IPR000600">
    <property type="entry name" value="ROK"/>
</dbReference>
<evidence type="ECO:0000313" key="3">
    <source>
        <dbReference type="EMBL" id="ACQ81060.1"/>
    </source>
</evidence>
<dbReference type="SUPFAM" id="SSF53067">
    <property type="entry name" value="Actin-like ATPase domain"/>
    <property type="match status" value="1"/>
</dbReference>
<dbReference type="OrthoDB" id="3464494at2"/>
<organism evidence="3 4">
    <name type="scientific">Beutenbergia cavernae (strain ATCC BAA-8 / DSM 12333 / CCUG 43141 / JCM 11478 / NBRC 16432 / NCIMB 13614 / HKI 0122)</name>
    <dbReference type="NCBI Taxonomy" id="471853"/>
    <lineage>
        <taxon>Bacteria</taxon>
        <taxon>Bacillati</taxon>
        <taxon>Actinomycetota</taxon>
        <taxon>Actinomycetes</taxon>
        <taxon>Micrococcales</taxon>
        <taxon>Beutenbergiaceae</taxon>
        <taxon>Beutenbergia</taxon>
    </lineage>
</organism>
<dbReference type="InterPro" id="IPR036390">
    <property type="entry name" value="WH_DNA-bd_sf"/>
</dbReference>
<evidence type="ECO:0000313" key="4">
    <source>
        <dbReference type="Proteomes" id="UP000007962"/>
    </source>
</evidence>
<dbReference type="RefSeq" id="WP_015883300.1">
    <property type="nucleotide sequence ID" value="NC_012669.1"/>
</dbReference>
<evidence type="ECO:0000259" key="2">
    <source>
        <dbReference type="Pfam" id="PF12802"/>
    </source>
</evidence>
<dbReference type="Pfam" id="PF00480">
    <property type="entry name" value="ROK"/>
    <property type="match status" value="1"/>
</dbReference>
<dbReference type="EMBL" id="CP001618">
    <property type="protein sequence ID" value="ACQ81060.1"/>
    <property type="molecule type" value="Genomic_DNA"/>
</dbReference>
<dbReference type="Gene3D" id="3.30.420.40">
    <property type="match status" value="2"/>
</dbReference>
<dbReference type="Pfam" id="PF12802">
    <property type="entry name" value="MarR_2"/>
    <property type="match status" value="1"/>
</dbReference>
<dbReference type="InterPro" id="IPR036388">
    <property type="entry name" value="WH-like_DNA-bd_sf"/>
</dbReference>
<name>C5BYG0_BEUC1</name>
<dbReference type="SUPFAM" id="SSF46785">
    <property type="entry name" value="Winged helix' DNA-binding domain"/>
    <property type="match status" value="1"/>
</dbReference>
<accession>C5BYG0</accession>
<dbReference type="eggNOG" id="COG1940">
    <property type="taxonomic scope" value="Bacteria"/>
</dbReference>
<protein>
    <submittedName>
        <fullName evidence="3">ROK family protein</fullName>
    </submittedName>
</protein>
<dbReference type="PANTHER" id="PTHR18964">
    <property type="entry name" value="ROK (REPRESSOR, ORF, KINASE) FAMILY"/>
    <property type="match status" value="1"/>
</dbReference>
<gene>
    <name evidence="3" type="ordered locus">Bcav_2815</name>
</gene>
<dbReference type="InterPro" id="IPR000835">
    <property type="entry name" value="HTH_MarR-typ"/>
</dbReference>
<keyword evidence="4" id="KW-1185">Reference proteome</keyword>
<proteinExistence type="inferred from homology"/>
<dbReference type="AlphaFoldDB" id="C5BYG0"/>